<dbReference type="Ensembl" id="ENSEAST00005071385.1">
    <property type="protein sequence ID" value="ENSEASP00005057437.1"/>
    <property type="gene ID" value="ENSEASG00005001089.2"/>
</dbReference>
<evidence type="ECO:0000256" key="1">
    <source>
        <dbReference type="SAM" id="MobiDB-lite"/>
    </source>
</evidence>
<proteinExistence type="predicted"/>
<dbReference type="Proteomes" id="UP000694387">
    <property type="component" value="Chromosome 12"/>
</dbReference>
<name>A0A9L0K503_EQUAS</name>
<evidence type="ECO:0000313" key="3">
    <source>
        <dbReference type="Proteomes" id="UP000694387"/>
    </source>
</evidence>
<reference evidence="2" key="2">
    <citation type="submission" date="2025-08" db="UniProtKB">
        <authorList>
            <consortium name="Ensembl"/>
        </authorList>
    </citation>
    <scope>IDENTIFICATION</scope>
</reference>
<keyword evidence="3" id="KW-1185">Reference proteome</keyword>
<reference evidence="2 3" key="1">
    <citation type="journal article" date="2020" name="Nat. Commun.">
        <title>Donkey genomes provide new insights into domestication and selection for coat color.</title>
        <authorList>
            <person name="Wang"/>
            <person name="C."/>
            <person name="Li"/>
            <person name="H."/>
            <person name="Guo"/>
            <person name="Y."/>
            <person name="Huang"/>
            <person name="J."/>
            <person name="Sun"/>
            <person name="Y."/>
            <person name="Min"/>
            <person name="J."/>
            <person name="Wang"/>
            <person name="J."/>
            <person name="Fang"/>
            <person name="X."/>
            <person name="Zhao"/>
            <person name="Z."/>
            <person name="Wang"/>
            <person name="S."/>
            <person name="Zhang"/>
            <person name="Y."/>
            <person name="Liu"/>
            <person name="Q."/>
            <person name="Jiang"/>
            <person name="Q."/>
            <person name="Wang"/>
            <person name="X."/>
            <person name="Guo"/>
            <person name="Y."/>
            <person name="Yang"/>
            <person name="C."/>
            <person name="Wang"/>
            <person name="Y."/>
            <person name="Tian"/>
            <person name="F."/>
            <person name="Zhuang"/>
            <person name="G."/>
            <person name="Fan"/>
            <person name="Y."/>
            <person name="Gao"/>
            <person name="Q."/>
            <person name="Li"/>
            <person name="Y."/>
            <person name="Ju"/>
            <person name="Z."/>
            <person name="Li"/>
            <person name="J."/>
            <person name="Li"/>
            <person name="R."/>
            <person name="Hou"/>
            <person name="M."/>
            <person name="Yang"/>
            <person name="G."/>
            <person name="Liu"/>
            <person name="G."/>
            <person name="Liu"/>
            <person name="W."/>
            <person name="Guo"/>
            <person name="J."/>
            <person name="Pan"/>
            <person name="S."/>
            <person name="Fan"/>
            <person name="G."/>
            <person name="Zhang"/>
            <person name="W."/>
            <person name="Zhang"/>
            <person name="R."/>
            <person name="Yu"/>
            <person name="J."/>
            <person name="Zhang"/>
            <person name="X."/>
            <person name="Yin"/>
            <person name="Q."/>
            <person name="Ji"/>
            <person name="C."/>
            <person name="Jin"/>
            <person name="Y."/>
            <person name="Yue"/>
            <person name="G."/>
            <person name="Liu"/>
            <person name="M."/>
            <person name="Xu"/>
            <person name="J."/>
            <person name="Liu"/>
            <person name="S."/>
            <person name="Jordana"/>
            <person name="J."/>
            <person name="Noce"/>
            <person name="A."/>
            <person name="Amills"/>
            <person name="M."/>
            <person name="Wu"/>
            <person name="D.D."/>
            <person name="Li"/>
            <person name="S."/>
            <person name="Zhou"/>
            <person name="X. and Zhong"/>
            <person name="J."/>
        </authorList>
    </citation>
    <scope>NUCLEOTIDE SEQUENCE [LARGE SCALE GENOMIC DNA]</scope>
</reference>
<dbReference type="GeneTree" id="ENSGT00940000157544"/>
<evidence type="ECO:0000313" key="2">
    <source>
        <dbReference type="Ensembl" id="ENSEASP00005057437.1"/>
    </source>
</evidence>
<gene>
    <name evidence="2" type="primary">SULF1</name>
</gene>
<dbReference type="AlphaFoldDB" id="A0A9L0K503"/>
<protein>
    <submittedName>
        <fullName evidence="2">Sulfatase 1</fullName>
    </submittedName>
</protein>
<accession>A0A9L0K503</accession>
<reference evidence="2" key="3">
    <citation type="submission" date="2025-09" db="UniProtKB">
        <authorList>
            <consortium name="Ensembl"/>
        </authorList>
    </citation>
    <scope>IDENTIFICATION</scope>
</reference>
<feature type="region of interest" description="Disordered" evidence="1">
    <location>
        <begin position="235"/>
        <end position="260"/>
    </location>
</feature>
<organism evidence="2 3">
    <name type="scientific">Equus asinus</name>
    <name type="common">Donkey</name>
    <name type="synonym">Equus africanus asinus</name>
    <dbReference type="NCBI Taxonomy" id="9793"/>
    <lineage>
        <taxon>Eukaryota</taxon>
        <taxon>Metazoa</taxon>
        <taxon>Chordata</taxon>
        <taxon>Craniata</taxon>
        <taxon>Vertebrata</taxon>
        <taxon>Euteleostomi</taxon>
        <taxon>Mammalia</taxon>
        <taxon>Eutheria</taxon>
        <taxon>Laurasiatheria</taxon>
        <taxon>Perissodactyla</taxon>
        <taxon>Equidae</taxon>
        <taxon>Equus</taxon>
    </lineage>
</organism>
<sequence length="310" mass="35695">MNTDPYQLTNTVHTVERGILNQLHIQLMELRSCQGYKQCNPRPKGLEVEDNYGTDGKVNLPSFTADVNWQGLEDLYSVNESIYEYRQNYRLSLVDWTNYLKDVDRVFALLNSHHEQNKTNKTKTAQSDGFLAVSAELSVPVEMSSAESDEDPSRTVWEAPHLTLPADLRSLHLNQPTFSPESKLEWNNNIPEVSHLNSEHWRNHKTEKWMEHEELNHLETDFSGNGMTELVLEPSPRLQPISRHEKERPQDGGPRGDVFEDQLYLPVHPDADSAHQMIRASTVEQPINSSSMDRMLNKVDKNHKRGAYRV</sequence>